<dbReference type="RefSeq" id="WP_179905472.1">
    <property type="nucleotide sequence ID" value="NZ_JACBXS010000011.1"/>
</dbReference>
<organism evidence="1 2">
    <name type="scientific">Rhabdonatronobacter sediminivivens</name>
    <dbReference type="NCBI Taxonomy" id="2743469"/>
    <lineage>
        <taxon>Bacteria</taxon>
        <taxon>Pseudomonadati</taxon>
        <taxon>Pseudomonadota</taxon>
        <taxon>Alphaproteobacteria</taxon>
        <taxon>Rhodobacterales</taxon>
        <taxon>Paracoccaceae</taxon>
        <taxon>Rhabdonatronobacter</taxon>
    </lineage>
</organism>
<protein>
    <recommendedName>
        <fullName evidence="3">Leucyl aminopeptidase (Aminopeptidase T)</fullName>
    </recommendedName>
</protein>
<evidence type="ECO:0000313" key="2">
    <source>
        <dbReference type="Proteomes" id="UP000529417"/>
    </source>
</evidence>
<proteinExistence type="predicted"/>
<sequence length="362" mass="38318">MITQQASGLEQGVANLMFGCAGAQSGASLLILAEDPALDHYAADLAPAVAETARTLGFDTRCREISFSPEPGDLPADVCADMQTADHILYLARFGDQMRFRPLPHAARSIVSHAMTRAALAGPFGTIPHAAMLALKAAINAAMQTARDIRVTCPLGTDLRGRVESAPAPLADVNVLRFPMAVFAPLPMAGFSGRIALARFLVGTGSIYYDPFLLPFDGIVMVTLEGTRATRYDGPPEAVAAVRAHVGDIAGRFGLDGNFVHSWHVGIHPGCAYEGRIQDNPGRWTSSAFGNPRLLHVHTCGAYAPGEICWNLLDPTVTLDGVALWQDGRLHPERICGGQSVLDGCPELAALFDAPATAVGID</sequence>
<gene>
    <name evidence="1" type="ORF">HUK65_07155</name>
</gene>
<evidence type="ECO:0008006" key="3">
    <source>
        <dbReference type="Google" id="ProtNLM"/>
    </source>
</evidence>
<evidence type="ECO:0000313" key="1">
    <source>
        <dbReference type="EMBL" id="NYS24768.1"/>
    </source>
</evidence>
<dbReference type="EMBL" id="JACBXS010000011">
    <property type="protein sequence ID" value="NYS24768.1"/>
    <property type="molecule type" value="Genomic_DNA"/>
</dbReference>
<comment type="caution">
    <text evidence="1">The sequence shown here is derived from an EMBL/GenBank/DDBJ whole genome shotgun (WGS) entry which is preliminary data.</text>
</comment>
<keyword evidence="2" id="KW-1185">Reference proteome</keyword>
<name>A0A7Z0HYR1_9RHOB</name>
<accession>A0A7Z0HYR1</accession>
<reference evidence="1 2" key="1">
    <citation type="journal article" date="2000" name="Arch. Microbiol.">
        <title>Rhodobaca bogoriensis gen. nov. and sp. nov., an alkaliphilic purple nonsulfur bacterium from African Rift Valley soda lakes.</title>
        <authorList>
            <person name="Milford A.D."/>
            <person name="Achenbach L.A."/>
            <person name="Jung D.O."/>
            <person name="Madigan M.T."/>
        </authorList>
    </citation>
    <scope>NUCLEOTIDE SEQUENCE [LARGE SCALE GENOMIC DNA]</scope>
    <source>
        <strain evidence="1 2">2376</strain>
    </source>
</reference>
<dbReference type="Proteomes" id="UP000529417">
    <property type="component" value="Unassembled WGS sequence"/>
</dbReference>
<dbReference type="AlphaFoldDB" id="A0A7Z0HYR1"/>